<comment type="caution">
    <text evidence="1">The sequence shown here is derived from an EMBL/GenBank/DDBJ whole genome shotgun (WGS) entry which is preliminary data.</text>
</comment>
<proteinExistence type="predicted"/>
<sequence>MLDHCIKMGIEPPSDAELHKQINHYFESNPKSLIILSADNPDSEFEFMEKYKNKVLVLRKNWDISKTEAAGKSNIQERLSSLEEAVADLYALSKCSYIIGTKHSSFSTFAAIWGAINYIRV</sequence>
<accession>A0A096HP49</accession>
<organism evidence="1 2">
    <name type="scientific">Comamonas testosteroni</name>
    <name type="common">Pseudomonas testosteroni</name>
    <dbReference type="NCBI Taxonomy" id="285"/>
    <lineage>
        <taxon>Bacteria</taxon>
        <taxon>Pseudomonadati</taxon>
        <taxon>Pseudomonadota</taxon>
        <taxon>Betaproteobacteria</taxon>
        <taxon>Burkholderiales</taxon>
        <taxon>Comamonadaceae</taxon>
        <taxon>Comamonas</taxon>
    </lineage>
</organism>
<evidence type="ECO:0000313" key="2">
    <source>
        <dbReference type="Proteomes" id="UP000029553"/>
    </source>
</evidence>
<dbReference type="EMBL" id="AWOR01000042">
    <property type="protein sequence ID" value="KGH30732.1"/>
    <property type="molecule type" value="Genomic_DNA"/>
</dbReference>
<protein>
    <submittedName>
        <fullName evidence="1">Uncharacterized protein</fullName>
    </submittedName>
</protein>
<dbReference type="AlphaFoldDB" id="A0A096HP49"/>
<reference evidence="1 2" key="1">
    <citation type="submission" date="2013-09" db="EMBL/GenBank/DDBJ databases">
        <title>High correlation between genotypes and phenotypes of environmental bacteria Comamonas testosteroni strains.</title>
        <authorList>
            <person name="Liu L."/>
            <person name="Zhu W."/>
            <person name="Xia X."/>
            <person name="Xu B."/>
            <person name="Luo M."/>
            <person name="Wang G."/>
        </authorList>
    </citation>
    <scope>NUCLEOTIDE SEQUENCE [LARGE SCALE GENOMIC DNA]</scope>
    <source>
        <strain evidence="1 2">JL40</strain>
    </source>
</reference>
<gene>
    <name evidence="1" type="ORF">P353_08905</name>
</gene>
<dbReference type="Proteomes" id="UP000029553">
    <property type="component" value="Unassembled WGS sequence"/>
</dbReference>
<evidence type="ECO:0000313" key="1">
    <source>
        <dbReference type="EMBL" id="KGH30732.1"/>
    </source>
</evidence>
<dbReference type="Gene3D" id="3.40.50.11350">
    <property type="match status" value="1"/>
</dbReference>
<name>A0A096HP49_COMTE</name>